<dbReference type="EMBL" id="MLJI01000001">
    <property type="protein sequence ID" value="ORM94358.1"/>
    <property type="molecule type" value="Genomic_DNA"/>
</dbReference>
<keyword evidence="2" id="KW-1185">Reference proteome</keyword>
<evidence type="ECO:0000313" key="1">
    <source>
        <dbReference type="EMBL" id="ORM94358.1"/>
    </source>
</evidence>
<accession>A0A1X1EWI0</accession>
<reference evidence="1 2" key="1">
    <citation type="journal article" date="2017" name="Antonie Van Leeuwenhoek">
        <title>Phylogenomic resolution of the bacterial genus Pantoea and its relationship with Erwinia and Tatumella.</title>
        <authorList>
            <person name="Palmer M."/>
            <person name="Steenkamp E.T."/>
            <person name="Coetzee M.P."/>
            <person name="Chan W.Y."/>
            <person name="van Zyl E."/>
            <person name="De Maayer P."/>
            <person name="Coutinho T.A."/>
            <person name="Blom J."/>
            <person name="Smits T.H."/>
            <person name="Duffy B."/>
            <person name="Venter S.N."/>
        </authorList>
    </citation>
    <scope>NUCLEOTIDE SEQUENCE [LARGE SCALE GENOMIC DNA]</scope>
    <source>
        <strain evidence="1 2">LMG 2657</strain>
    </source>
</reference>
<evidence type="ECO:0000313" key="2">
    <source>
        <dbReference type="Proteomes" id="UP000193749"/>
    </source>
</evidence>
<sequence>MEIRTSKQDVDLAAMKIDLAVIKSNYMTRSDLHEEIGKQTKWLMASMVTTAGLSLALARWLF</sequence>
<dbReference type="STRING" id="55209.HA50_13750"/>
<dbReference type="AlphaFoldDB" id="A0A1X1EWI0"/>
<dbReference type="RefSeq" id="WP_084876187.1">
    <property type="nucleotide sequence ID" value="NZ_JAWUEC010000033.1"/>
</dbReference>
<organism evidence="1 2">
    <name type="scientific">Pantoea cypripedii</name>
    <name type="common">Pectobacterium cypripedii</name>
    <name type="synonym">Erwinia cypripedii</name>
    <dbReference type="NCBI Taxonomy" id="55209"/>
    <lineage>
        <taxon>Bacteria</taxon>
        <taxon>Pseudomonadati</taxon>
        <taxon>Pseudomonadota</taxon>
        <taxon>Gammaproteobacteria</taxon>
        <taxon>Enterobacterales</taxon>
        <taxon>Erwiniaceae</taxon>
        <taxon>Pantoea</taxon>
    </lineage>
</organism>
<protein>
    <recommendedName>
        <fullName evidence="3">Hemolysin XhlA</fullName>
    </recommendedName>
</protein>
<evidence type="ECO:0008006" key="3">
    <source>
        <dbReference type="Google" id="ProtNLM"/>
    </source>
</evidence>
<name>A0A1X1EWI0_PANCY</name>
<comment type="caution">
    <text evidence="1">The sequence shown here is derived from an EMBL/GenBank/DDBJ whole genome shotgun (WGS) entry which is preliminary data.</text>
</comment>
<proteinExistence type="predicted"/>
<dbReference type="OrthoDB" id="6546248at2"/>
<gene>
    <name evidence="1" type="ORF">HA50_13750</name>
</gene>
<dbReference type="Proteomes" id="UP000193749">
    <property type="component" value="Unassembled WGS sequence"/>
</dbReference>